<dbReference type="EMBL" id="POUD01000064">
    <property type="protein sequence ID" value="PZG17660.1"/>
    <property type="molecule type" value="Genomic_DNA"/>
</dbReference>
<organism evidence="1 2">
    <name type="scientific">Nonomuraea aridisoli</name>
    <dbReference type="NCBI Taxonomy" id="2070368"/>
    <lineage>
        <taxon>Bacteria</taxon>
        <taxon>Bacillati</taxon>
        <taxon>Actinomycetota</taxon>
        <taxon>Actinomycetes</taxon>
        <taxon>Streptosporangiales</taxon>
        <taxon>Streptosporangiaceae</taxon>
        <taxon>Nonomuraea</taxon>
    </lineage>
</organism>
<dbReference type="Pfam" id="PF06224">
    <property type="entry name" value="AlkZ-like"/>
    <property type="match status" value="1"/>
</dbReference>
<comment type="caution">
    <text evidence="1">The sequence shown here is derived from an EMBL/GenBank/DDBJ whole genome shotgun (WGS) entry which is preliminary data.</text>
</comment>
<name>A0A2W2EVR9_9ACTN</name>
<keyword evidence="1" id="KW-0238">DNA-binding</keyword>
<accession>A0A2W2EVR9</accession>
<sequence length="367" mass="40480">MGPPLSTRALGRALLDRQLLLRRADLPVVTAVERVFGLNAQGPNQPYVALWSRLDSFTIAGLTAAIEDRSLVRSTMMRATQHLMSVPDFRFVRPVLAPLLRRVRRNTFGRRTAGVDLDALVEEARELLDGRVVTRPQLGRLLARRRPDADPTALGWSVQYLEPLVHPAPSGTWNVYGPTPFARADWTGVRPEATAEDVRRMVRRYLAAFGPASTSDARVWSGVGGLREVFEQLRPELRVYTDESGRELFDLPDRPIPAADLPAPVRLLPEFDATLLAHADRGRIMTDEIRRQVCVGDAIAATVLVDGTVAATWTTSHDDGAAILTVRPLRPLRSWSPADRDAVEAEAARLLAFTHPDAVGHDVRLAG</sequence>
<dbReference type="InterPro" id="IPR009351">
    <property type="entry name" value="AlkZ-like"/>
</dbReference>
<dbReference type="OrthoDB" id="9148135at2"/>
<keyword evidence="2" id="KW-1185">Reference proteome</keyword>
<proteinExistence type="predicted"/>
<evidence type="ECO:0000313" key="1">
    <source>
        <dbReference type="EMBL" id="PZG17660.1"/>
    </source>
</evidence>
<dbReference type="AlphaFoldDB" id="A0A2W2EVR9"/>
<dbReference type="PANTHER" id="PTHR38479">
    <property type="entry name" value="LMO0824 PROTEIN"/>
    <property type="match status" value="1"/>
</dbReference>
<dbReference type="RefSeq" id="WP_111180042.1">
    <property type="nucleotide sequence ID" value="NZ_POUD01000064.1"/>
</dbReference>
<gene>
    <name evidence="1" type="ORF">C1J01_17505</name>
</gene>
<protein>
    <submittedName>
        <fullName evidence="1">Winged helix DNA-binding domain-containing protein</fullName>
    </submittedName>
</protein>
<reference evidence="1 2" key="1">
    <citation type="submission" date="2018-01" db="EMBL/GenBank/DDBJ databases">
        <title>Draft genome sequence of Nonomuraea sp. KC333.</title>
        <authorList>
            <person name="Sahin N."/>
            <person name="Saygin H."/>
            <person name="Ay H."/>
        </authorList>
    </citation>
    <scope>NUCLEOTIDE SEQUENCE [LARGE SCALE GENOMIC DNA]</scope>
    <source>
        <strain evidence="1 2">KC333</strain>
    </source>
</reference>
<dbReference type="Proteomes" id="UP000249304">
    <property type="component" value="Unassembled WGS sequence"/>
</dbReference>
<evidence type="ECO:0000313" key="2">
    <source>
        <dbReference type="Proteomes" id="UP000249304"/>
    </source>
</evidence>
<dbReference type="PANTHER" id="PTHR38479:SF2">
    <property type="entry name" value="WINGED HELIX DNA-BINDING DOMAIN-CONTAINING PROTEIN"/>
    <property type="match status" value="1"/>
</dbReference>
<dbReference type="GO" id="GO:0003677">
    <property type="term" value="F:DNA binding"/>
    <property type="evidence" value="ECO:0007669"/>
    <property type="project" value="UniProtKB-KW"/>
</dbReference>